<evidence type="ECO:0000256" key="6">
    <source>
        <dbReference type="ARBA" id="ARBA00022764"/>
    </source>
</evidence>
<feature type="domain" description="Mannosyl-glycoprotein endo-beta-N-acetylglucosamidase-like" evidence="11">
    <location>
        <begin position="181"/>
        <end position="337"/>
    </location>
</feature>
<keyword evidence="6" id="KW-0574">Periplasm</keyword>
<dbReference type="Pfam" id="PF01832">
    <property type="entry name" value="Glucosaminidase"/>
    <property type="match status" value="1"/>
</dbReference>
<keyword evidence="12" id="KW-0966">Cell projection</keyword>
<name>A0A3B0YAZ5_9ZZZZ</name>
<dbReference type="PANTHER" id="PTHR33308:SF9">
    <property type="entry name" value="PEPTIDOGLYCAN HYDROLASE FLGJ"/>
    <property type="match status" value="1"/>
</dbReference>
<dbReference type="GO" id="GO:0071973">
    <property type="term" value="P:bacterial-type flagellum-dependent cell motility"/>
    <property type="evidence" value="ECO:0007669"/>
    <property type="project" value="TreeGrafter"/>
</dbReference>
<keyword evidence="7 12" id="KW-0378">Hydrolase</keyword>
<evidence type="ECO:0000256" key="9">
    <source>
        <dbReference type="ARBA" id="ARBA00023316"/>
    </source>
</evidence>
<evidence type="ECO:0000256" key="7">
    <source>
        <dbReference type="ARBA" id="ARBA00022801"/>
    </source>
</evidence>
<dbReference type="NCBIfam" id="TIGR02541">
    <property type="entry name" value="flagell_FlgJ"/>
    <property type="match status" value="1"/>
</dbReference>
<evidence type="ECO:0000313" key="12">
    <source>
        <dbReference type="EMBL" id="VAW73990.1"/>
    </source>
</evidence>
<dbReference type="PRINTS" id="PR01002">
    <property type="entry name" value="FLGFLGJ"/>
</dbReference>
<keyword evidence="9" id="KW-0961">Cell wall biogenesis/degradation</keyword>
<gene>
    <name evidence="12" type="ORF">MNBD_GAMMA12-3760</name>
</gene>
<dbReference type="SMART" id="SM00047">
    <property type="entry name" value="LYZ2"/>
    <property type="match status" value="1"/>
</dbReference>
<dbReference type="PANTHER" id="PTHR33308">
    <property type="entry name" value="PEPTIDOGLYCAN HYDROLASE FLGJ"/>
    <property type="match status" value="1"/>
</dbReference>
<dbReference type="EMBL" id="UOFL01000049">
    <property type="protein sequence ID" value="VAW73990.1"/>
    <property type="molecule type" value="Genomic_DNA"/>
</dbReference>
<accession>A0A3B0YAZ5</accession>
<comment type="subcellular location">
    <subcellularLocation>
        <location evidence="2">Periplasm</location>
    </subcellularLocation>
</comment>
<evidence type="ECO:0000256" key="3">
    <source>
        <dbReference type="ARBA" id="ARBA00006880"/>
    </source>
</evidence>
<dbReference type="GO" id="GO:0044780">
    <property type="term" value="P:bacterial-type flagellum assembly"/>
    <property type="evidence" value="ECO:0007669"/>
    <property type="project" value="InterPro"/>
</dbReference>
<evidence type="ECO:0000256" key="4">
    <source>
        <dbReference type="ARBA" id="ARBA00007974"/>
    </source>
</evidence>
<dbReference type="GO" id="GO:0004040">
    <property type="term" value="F:amidase activity"/>
    <property type="evidence" value="ECO:0007669"/>
    <property type="project" value="InterPro"/>
</dbReference>
<keyword evidence="8" id="KW-0326">Glycosidase</keyword>
<dbReference type="Gene3D" id="1.10.530.10">
    <property type="match status" value="1"/>
</dbReference>
<dbReference type="GO" id="GO:0016798">
    <property type="term" value="F:hydrolase activity, acting on glycosyl bonds"/>
    <property type="evidence" value="ECO:0007669"/>
    <property type="project" value="UniProtKB-KW"/>
</dbReference>
<dbReference type="AlphaFoldDB" id="A0A3B0YAZ5"/>
<dbReference type="InterPro" id="IPR051056">
    <property type="entry name" value="Glycosyl_Hydrolase_73"/>
</dbReference>
<keyword evidence="12" id="KW-0969">Cilium</keyword>
<evidence type="ECO:0000256" key="1">
    <source>
        <dbReference type="ARBA" id="ARBA00002954"/>
    </source>
</evidence>
<comment type="similarity">
    <text evidence="4">In the C-terminal section; belongs to the glycosyl hydrolase 73 family.</text>
</comment>
<protein>
    <recommendedName>
        <fullName evidence="5">Peptidoglycan hydrolase FlgJ</fullName>
    </recommendedName>
    <alternativeName>
        <fullName evidence="10">Muramidase FlgJ</fullName>
    </alternativeName>
</protein>
<dbReference type="Pfam" id="PF10135">
    <property type="entry name" value="Rod-binding"/>
    <property type="match status" value="1"/>
</dbReference>
<evidence type="ECO:0000259" key="11">
    <source>
        <dbReference type="SMART" id="SM00047"/>
    </source>
</evidence>
<dbReference type="Gene3D" id="2.10.70.40">
    <property type="entry name" value="peptidoglycan hydrolase"/>
    <property type="match status" value="1"/>
</dbReference>
<dbReference type="InterPro" id="IPR002901">
    <property type="entry name" value="MGlyc_endo_b_GlcNAc-like_dom"/>
</dbReference>
<reference evidence="12" key="1">
    <citation type="submission" date="2018-06" db="EMBL/GenBank/DDBJ databases">
        <authorList>
            <person name="Zhirakovskaya E."/>
        </authorList>
    </citation>
    <scope>NUCLEOTIDE SEQUENCE</scope>
</reference>
<proteinExistence type="inferred from homology"/>
<dbReference type="GO" id="GO:0042597">
    <property type="term" value="C:periplasmic space"/>
    <property type="evidence" value="ECO:0007669"/>
    <property type="project" value="UniProtKB-SubCell"/>
</dbReference>
<comment type="similarity">
    <text evidence="3">In the N-terminal section; belongs to the FlgJ family.</text>
</comment>
<sequence length="345" mass="37678">MDKIDQNYQKAQVYTDGQGLSNLKLKAAQRSPEAIKGVAKQFEALFLQMMLKSMRDTQLGDGLFDSDQGKMYRDLFDKQIALKMSSNGSFGMAQLIERQLTQMTSGKTTSAPSTNPLMINAKLSGLTLGKNELSSLQIPTRLRAQVKQQVDKILKANNLNPDGSAITPSLNKTTDTNKIEQTSTYASPLEFAKAIWADVKVAAKKLGVSPVAMLAQTALETGWGKHVARNKDGSSSFNLFGIKAGSVWGGKQTTAQTSEYSAGKKIKLITGFRSYQNSRQSVADYSNLLQSNKRFSNVLKNGKSVAGFATAMQNSGYATDPQYAKKIMSIANGPTFRRIMQQLVK</sequence>
<dbReference type="InterPro" id="IPR019301">
    <property type="entry name" value="Flagellar_prot_FlgJ_N"/>
</dbReference>
<organism evidence="12">
    <name type="scientific">hydrothermal vent metagenome</name>
    <dbReference type="NCBI Taxonomy" id="652676"/>
    <lineage>
        <taxon>unclassified sequences</taxon>
        <taxon>metagenomes</taxon>
        <taxon>ecological metagenomes</taxon>
    </lineage>
</organism>
<dbReference type="InterPro" id="IPR013377">
    <property type="entry name" value="FlgJ"/>
</dbReference>
<evidence type="ECO:0000256" key="10">
    <source>
        <dbReference type="ARBA" id="ARBA00030835"/>
    </source>
</evidence>
<dbReference type="GO" id="GO:0071555">
    <property type="term" value="P:cell wall organization"/>
    <property type="evidence" value="ECO:0007669"/>
    <property type="project" value="UniProtKB-KW"/>
</dbReference>
<keyword evidence="12" id="KW-0282">Flagellum</keyword>
<evidence type="ECO:0000256" key="2">
    <source>
        <dbReference type="ARBA" id="ARBA00004418"/>
    </source>
</evidence>
<evidence type="ECO:0000256" key="8">
    <source>
        <dbReference type="ARBA" id="ARBA00023295"/>
    </source>
</evidence>
<evidence type="ECO:0000256" key="5">
    <source>
        <dbReference type="ARBA" id="ARBA00013433"/>
    </source>
</evidence>
<comment type="function">
    <text evidence="1">Flagellum-specific muramidase which hydrolyzes the peptidoglycan layer to assemble the rod structure in the periplasmic space.</text>
</comment>